<evidence type="ECO:0000256" key="1">
    <source>
        <dbReference type="ARBA" id="ARBA00003294"/>
    </source>
</evidence>
<dbReference type="InterPro" id="IPR002220">
    <property type="entry name" value="DapA-like"/>
</dbReference>
<proteinExistence type="inferred from homology"/>
<feature type="site" description="Part of a proton relay during catalysis" evidence="12">
    <location>
        <position position="50"/>
    </location>
</feature>
<dbReference type="InterPro" id="IPR005263">
    <property type="entry name" value="DapA"/>
</dbReference>
<evidence type="ECO:0000256" key="4">
    <source>
        <dbReference type="ARBA" id="ARBA00012086"/>
    </source>
</evidence>
<feature type="binding site" evidence="12 15">
    <location>
        <position position="51"/>
    </location>
    <ligand>
        <name>pyruvate</name>
        <dbReference type="ChEBI" id="CHEBI:15361"/>
    </ligand>
</feature>
<evidence type="ECO:0000256" key="9">
    <source>
        <dbReference type="ARBA" id="ARBA00023239"/>
    </source>
</evidence>
<feature type="site" description="Part of a proton relay during catalysis" evidence="12">
    <location>
        <position position="113"/>
    </location>
</feature>
<dbReference type="PRINTS" id="PR00146">
    <property type="entry name" value="DHPICSNTHASE"/>
</dbReference>
<evidence type="ECO:0000256" key="8">
    <source>
        <dbReference type="ARBA" id="ARBA00023154"/>
    </source>
</evidence>
<dbReference type="Pfam" id="PF00701">
    <property type="entry name" value="DHDPS"/>
    <property type="match status" value="1"/>
</dbReference>
<sequence>MYLLDGQFKGSIVALVTPMLADGQVDYQALDNLIEWHIQSGTRGLVIMGTTGESSLVSVDEHISVAEAALSIVDRRVPVVIGCGSASTANAISLVKKVNGLKPDGFLCVTPYYVKPGQQGMIAHFSKVADASDAPLLLYNVPGRTSCDLDNQSIIKLAEHTNIVGVKDATGDLGRAKSLINELENFLFLSGDDETAFEYMALGGHGVISVTANLAPERMSQWCQLMLDAKPDQDQARSIFNGLMPLHQNLFVEANPIPVKWALAELNKIQAGIRLPLTQPEKSTQEKIALAMRQSQIV</sequence>
<keyword evidence="7 12" id="KW-0220">Diaminopimelate biosynthesis</keyword>
<feature type="active site" description="Proton donor/acceptor" evidence="12 14">
    <location>
        <position position="139"/>
    </location>
</feature>
<dbReference type="PROSITE" id="PS00666">
    <property type="entry name" value="DHDPS_2"/>
    <property type="match status" value="1"/>
</dbReference>
<dbReference type="UniPathway" id="UPA00034">
    <property type="reaction ID" value="UER00017"/>
</dbReference>
<comment type="similarity">
    <text evidence="3 12 13">Belongs to the DapA family.</text>
</comment>
<accession>A0A545U0G1</accession>
<dbReference type="SUPFAM" id="SSF51569">
    <property type="entry name" value="Aldolase"/>
    <property type="match status" value="1"/>
</dbReference>
<dbReference type="PROSITE" id="PS00665">
    <property type="entry name" value="DHDPS_1"/>
    <property type="match status" value="1"/>
</dbReference>
<dbReference type="GO" id="GO:0008840">
    <property type="term" value="F:4-hydroxy-tetrahydrodipicolinate synthase activity"/>
    <property type="evidence" value="ECO:0007669"/>
    <property type="project" value="UniProtKB-UniRule"/>
</dbReference>
<dbReference type="HAMAP" id="MF_00418">
    <property type="entry name" value="DapA"/>
    <property type="match status" value="1"/>
</dbReference>
<feature type="active site" description="Schiff-base intermediate with substrate" evidence="12 14">
    <location>
        <position position="167"/>
    </location>
</feature>
<evidence type="ECO:0000256" key="10">
    <source>
        <dbReference type="ARBA" id="ARBA00023270"/>
    </source>
</evidence>
<comment type="caution">
    <text evidence="16">The sequence shown here is derived from an EMBL/GenBank/DDBJ whole genome shotgun (WGS) entry which is preliminary data.</text>
</comment>
<dbReference type="PANTHER" id="PTHR12128:SF66">
    <property type="entry name" value="4-HYDROXY-2-OXOGLUTARATE ALDOLASE, MITOCHONDRIAL"/>
    <property type="match status" value="1"/>
</dbReference>
<keyword evidence="6 12" id="KW-0028">Amino-acid biosynthesis</keyword>
<evidence type="ECO:0000313" key="17">
    <source>
        <dbReference type="Proteomes" id="UP000315439"/>
    </source>
</evidence>
<dbReference type="Gene3D" id="3.20.20.70">
    <property type="entry name" value="Aldolase class I"/>
    <property type="match status" value="1"/>
</dbReference>
<dbReference type="SMART" id="SM01130">
    <property type="entry name" value="DHDPS"/>
    <property type="match status" value="1"/>
</dbReference>
<dbReference type="Proteomes" id="UP000315439">
    <property type="component" value="Unassembled WGS sequence"/>
</dbReference>
<dbReference type="InterPro" id="IPR020624">
    <property type="entry name" value="Schiff_base-form_aldolases_CS"/>
</dbReference>
<comment type="caution">
    <text evidence="12">Was originally thought to be a dihydrodipicolinate synthase (DHDPS), catalyzing the condensation of (S)-aspartate-beta-semialdehyde [(S)-ASA] and pyruvate to dihydrodipicolinate (DHDP). However, it was shown in E.coli that the product of the enzymatic reaction is not dihydrodipicolinate but in fact (4S)-4-hydroxy-2,3,4,5-tetrahydro-(2S)-dipicolinic acid (HTPA), and that the consecutive dehydration reaction leading to DHDP is not spontaneous but catalyzed by DapB.</text>
</comment>
<evidence type="ECO:0000313" key="16">
    <source>
        <dbReference type="EMBL" id="TQV82956.1"/>
    </source>
</evidence>
<evidence type="ECO:0000256" key="12">
    <source>
        <dbReference type="HAMAP-Rule" id="MF_00418"/>
    </source>
</evidence>
<comment type="subunit">
    <text evidence="12">Homotetramer; dimer of dimers.</text>
</comment>
<gene>
    <name evidence="12" type="primary">dapA</name>
    <name evidence="16" type="ORF">FLL46_24610</name>
</gene>
<evidence type="ECO:0000256" key="6">
    <source>
        <dbReference type="ARBA" id="ARBA00022605"/>
    </source>
</evidence>
<dbReference type="PIRSF" id="PIRSF001365">
    <property type="entry name" value="DHDPS"/>
    <property type="match status" value="1"/>
</dbReference>
<protein>
    <recommendedName>
        <fullName evidence="4 12">4-hydroxy-tetrahydrodipicolinate synthase</fullName>
        <shortName evidence="12">HTPA synthase</shortName>
        <ecNumber evidence="4 12">4.3.3.7</ecNumber>
    </recommendedName>
</protein>
<name>A0A545U0G1_9GAMM</name>
<dbReference type="RefSeq" id="WP_142934726.1">
    <property type="nucleotide sequence ID" value="NZ_ML660171.1"/>
</dbReference>
<evidence type="ECO:0000256" key="2">
    <source>
        <dbReference type="ARBA" id="ARBA00005120"/>
    </source>
</evidence>
<keyword evidence="10 12" id="KW-0704">Schiff base</keyword>
<feature type="binding site" evidence="12 15">
    <location>
        <position position="208"/>
    </location>
    <ligand>
        <name>pyruvate</name>
        <dbReference type="ChEBI" id="CHEBI:15361"/>
    </ligand>
</feature>
<comment type="catalytic activity">
    <reaction evidence="11 12">
        <text>L-aspartate 4-semialdehyde + pyruvate = (2S,4S)-4-hydroxy-2,3,4,5-tetrahydrodipicolinate + H2O + H(+)</text>
        <dbReference type="Rhea" id="RHEA:34171"/>
        <dbReference type="ChEBI" id="CHEBI:15361"/>
        <dbReference type="ChEBI" id="CHEBI:15377"/>
        <dbReference type="ChEBI" id="CHEBI:15378"/>
        <dbReference type="ChEBI" id="CHEBI:67139"/>
        <dbReference type="ChEBI" id="CHEBI:537519"/>
        <dbReference type="EC" id="4.3.3.7"/>
    </reaction>
</comment>
<comment type="pathway">
    <text evidence="2 12">Amino-acid biosynthesis; L-lysine biosynthesis via DAP pathway; (S)-tetrahydrodipicolinate from L-aspartate: step 3/4.</text>
</comment>
<evidence type="ECO:0000256" key="14">
    <source>
        <dbReference type="PIRSR" id="PIRSR001365-1"/>
    </source>
</evidence>
<evidence type="ECO:0000256" key="3">
    <source>
        <dbReference type="ARBA" id="ARBA00007592"/>
    </source>
</evidence>
<comment type="function">
    <text evidence="1 12">Catalyzes the condensation of (S)-aspartate-beta-semialdehyde [(S)-ASA] and pyruvate to 4-hydroxy-tetrahydrodipicolinate (HTPA).</text>
</comment>
<evidence type="ECO:0000256" key="15">
    <source>
        <dbReference type="PIRSR" id="PIRSR001365-2"/>
    </source>
</evidence>
<keyword evidence="17" id="KW-1185">Reference proteome</keyword>
<dbReference type="InterPro" id="IPR013785">
    <property type="entry name" value="Aldolase_TIM"/>
</dbReference>
<dbReference type="NCBIfam" id="TIGR00674">
    <property type="entry name" value="dapA"/>
    <property type="match status" value="1"/>
</dbReference>
<organism evidence="16 17">
    <name type="scientific">Aliikangiella coralliicola</name>
    <dbReference type="NCBI Taxonomy" id="2592383"/>
    <lineage>
        <taxon>Bacteria</taxon>
        <taxon>Pseudomonadati</taxon>
        <taxon>Pseudomonadota</taxon>
        <taxon>Gammaproteobacteria</taxon>
        <taxon>Oceanospirillales</taxon>
        <taxon>Pleioneaceae</taxon>
        <taxon>Aliikangiella</taxon>
    </lineage>
</organism>
<evidence type="ECO:0000256" key="5">
    <source>
        <dbReference type="ARBA" id="ARBA00022490"/>
    </source>
</evidence>
<dbReference type="GO" id="GO:0009089">
    <property type="term" value="P:lysine biosynthetic process via diaminopimelate"/>
    <property type="evidence" value="ECO:0007669"/>
    <property type="project" value="UniProtKB-UniRule"/>
</dbReference>
<evidence type="ECO:0000256" key="13">
    <source>
        <dbReference type="PIRNR" id="PIRNR001365"/>
    </source>
</evidence>
<dbReference type="EC" id="4.3.3.7" evidence="4 12"/>
<dbReference type="GO" id="GO:0019877">
    <property type="term" value="P:diaminopimelate biosynthetic process"/>
    <property type="evidence" value="ECO:0007669"/>
    <property type="project" value="UniProtKB-UniRule"/>
</dbReference>
<comment type="subcellular location">
    <subcellularLocation>
        <location evidence="12">Cytoplasm</location>
    </subcellularLocation>
</comment>
<keyword evidence="9 12" id="KW-0456">Lyase</keyword>
<reference evidence="16 17" key="1">
    <citation type="submission" date="2019-07" db="EMBL/GenBank/DDBJ databases">
        <title>Draft genome for Aliikangiella sp. M105.</title>
        <authorList>
            <person name="Wang G."/>
        </authorList>
    </citation>
    <scope>NUCLEOTIDE SEQUENCE [LARGE SCALE GENOMIC DNA]</scope>
    <source>
        <strain evidence="16 17">M105</strain>
    </source>
</reference>
<evidence type="ECO:0000256" key="7">
    <source>
        <dbReference type="ARBA" id="ARBA00022915"/>
    </source>
</evidence>
<dbReference type="OrthoDB" id="9782828at2"/>
<keyword evidence="5 12" id="KW-0963">Cytoplasm</keyword>
<evidence type="ECO:0000256" key="11">
    <source>
        <dbReference type="ARBA" id="ARBA00047836"/>
    </source>
</evidence>
<dbReference type="AlphaFoldDB" id="A0A545U0G1"/>
<keyword evidence="8 12" id="KW-0457">Lysine biosynthesis</keyword>
<dbReference type="InterPro" id="IPR020625">
    <property type="entry name" value="Schiff_base-form_aldolases_AS"/>
</dbReference>
<dbReference type="CDD" id="cd00950">
    <property type="entry name" value="DHDPS"/>
    <property type="match status" value="1"/>
</dbReference>
<dbReference type="EMBL" id="VIKS01000015">
    <property type="protein sequence ID" value="TQV82956.1"/>
    <property type="molecule type" value="Genomic_DNA"/>
</dbReference>
<dbReference type="PANTHER" id="PTHR12128">
    <property type="entry name" value="DIHYDRODIPICOLINATE SYNTHASE"/>
    <property type="match status" value="1"/>
</dbReference>
<dbReference type="GO" id="GO:0005829">
    <property type="term" value="C:cytosol"/>
    <property type="evidence" value="ECO:0007669"/>
    <property type="project" value="TreeGrafter"/>
</dbReference>